<dbReference type="AlphaFoldDB" id="A0AAD7ABB5"/>
<dbReference type="Pfam" id="PF12937">
    <property type="entry name" value="F-box-like"/>
    <property type="match status" value="1"/>
</dbReference>
<evidence type="ECO:0000313" key="3">
    <source>
        <dbReference type="EMBL" id="KAJ7353511.1"/>
    </source>
</evidence>
<feature type="region of interest" description="Disordered" evidence="1">
    <location>
        <begin position="500"/>
        <end position="523"/>
    </location>
</feature>
<evidence type="ECO:0000256" key="1">
    <source>
        <dbReference type="SAM" id="MobiDB-lite"/>
    </source>
</evidence>
<evidence type="ECO:0000313" key="4">
    <source>
        <dbReference type="Proteomes" id="UP001218218"/>
    </source>
</evidence>
<dbReference type="Proteomes" id="UP001218218">
    <property type="component" value="Unassembled WGS sequence"/>
</dbReference>
<comment type="caution">
    <text evidence="3">The sequence shown here is derived from an EMBL/GenBank/DDBJ whole genome shotgun (WGS) entry which is preliminary data.</text>
</comment>
<dbReference type="Gene3D" id="3.80.10.10">
    <property type="entry name" value="Ribonuclease Inhibitor"/>
    <property type="match status" value="1"/>
</dbReference>
<dbReference type="InterPro" id="IPR001810">
    <property type="entry name" value="F-box_dom"/>
</dbReference>
<feature type="compositionally biased region" description="Basic residues" evidence="1">
    <location>
        <begin position="503"/>
        <end position="523"/>
    </location>
</feature>
<dbReference type="EMBL" id="JARIHO010000011">
    <property type="protein sequence ID" value="KAJ7353511.1"/>
    <property type="molecule type" value="Genomic_DNA"/>
</dbReference>
<reference evidence="3" key="1">
    <citation type="submission" date="2023-03" db="EMBL/GenBank/DDBJ databases">
        <title>Massive genome expansion in bonnet fungi (Mycena s.s.) driven by repeated elements and novel gene families across ecological guilds.</title>
        <authorList>
            <consortium name="Lawrence Berkeley National Laboratory"/>
            <person name="Harder C.B."/>
            <person name="Miyauchi S."/>
            <person name="Viragh M."/>
            <person name="Kuo A."/>
            <person name="Thoen E."/>
            <person name="Andreopoulos B."/>
            <person name="Lu D."/>
            <person name="Skrede I."/>
            <person name="Drula E."/>
            <person name="Henrissat B."/>
            <person name="Morin E."/>
            <person name="Kohler A."/>
            <person name="Barry K."/>
            <person name="LaButti K."/>
            <person name="Morin E."/>
            <person name="Salamov A."/>
            <person name="Lipzen A."/>
            <person name="Mereny Z."/>
            <person name="Hegedus B."/>
            <person name="Baldrian P."/>
            <person name="Stursova M."/>
            <person name="Weitz H."/>
            <person name="Taylor A."/>
            <person name="Grigoriev I.V."/>
            <person name="Nagy L.G."/>
            <person name="Martin F."/>
            <person name="Kauserud H."/>
        </authorList>
    </citation>
    <scope>NUCLEOTIDE SEQUENCE</scope>
    <source>
        <strain evidence="3">CBHHK002</strain>
    </source>
</reference>
<proteinExistence type="predicted"/>
<accession>A0AAD7ABB5</accession>
<dbReference type="InterPro" id="IPR036047">
    <property type="entry name" value="F-box-like_dom_sf"/>
</dbReference>
<organism evidence="3 4">
    <name type="scientific">Mycena albidolilacea</name>
    <dbReference type="NCBI Taxonomy" id="1033008"/>
    <lineage>
        <taxon>Eukaryota</taxon>
        <taxon>Fungi</taxon>
        <taxon>Dikarya</taxon>
        <taxon>Basidiomycota</taxon>
        <taxon>Agaricomycotina</taxon>
        <taxon>Agaricomycetes</taxon>
        <taxon>Agaricomycetidae</taxon>
        <taxon>Agaricales</taxon>
        <taxon>Marasmiineae</taxon>
        <taxon>Mycenaceae</taxon>
        <taxon>Mycena</taxon>
    </lineage>
</organism>
<sequence>MNWVPNAAADNLPDELLATILKLVADFPVPSSARTPPAPVAASRVSRRWRTVALGSPELWTNIRISHRSPSQSWAATFVKRSLSRPLDISISLESYREWDGMAYDNPVPVSRALAIVGPHIGRWRTLALRGWSYQLQEFLEFIGSTPAAASQLEYTHLSAVDDYPTLPPLEELFRRKPFHSLRVNALEVDDATPFKAVRSLDIDCDWSDIGSLRPLFGPCSPLTTLVMRNFCPPYVDGLDPIDCSTIRSFAVSFSRHFYSYDGLGGFETLTNTLSLPNIEHLEILGGFAGARNEDRLIEIPEDWEAPLFPHLRTLRLEDMGFSRAGLAFIQSFSRNITALQLINTTGNERLLVQPGGWPALRALAVETRAVVPLAWIASFVALRSALGGPILDLALPPWGDGLALAACDLPKTVIQWQRSGPSRALMDGVYGPGFYIDEYDMRPADFAHVPYPEVRKCRCCGIDWSAYPAWKLDLDMELLEEDIERDFKAEGEVVRAKWTQRGARRQRRRGRSASRGSRAKRFPRNQRHGVVEDFSVV</sequence>
<name>A0AAD7ABB5_9AGAR</name>
<evidence type="ECO:0000259" key="2">
    <source>
        <dbReference type="Pfam" id="PF12937"/>
    </source>
</evidence>
<dbReference type="Gene3D" id="1.20.1280.50">
    <property type="match status" value="1"/>
</dbReference>
<gene>
    <name evidence="3" type="ORF">DFH08DRAFT_65963</name>
</gene>
<feature type="domain" description="F-box" evidence="2">
    <location>
        <begin position="10"/>
        <end position="65"/>
    </location>
</feature>
<dbReference type="SUPFAM" id="SSF81383">
    <property type="entry name" value="F-box domain"/>
    <property type="match status" value="1"/>
</dbReference>
<protein>
    <recommendedName>
        <fullName evidence="2">F-box domain-containing protein</fullName>
    </recommendedName>
</protein>
<dbReference type="InterPro" id="IPR032675">
    <property type="entry name" value="LRR_dom_sf"/>
</dbReference>
<keyword evidence="4" id="KW-1185">Reference proteome</keyword>